<dbReference type="STRING" id="1088818.A0A2I0B3P8"/>
<gene>
    <name evidence="1" type="ORF">AXF42_Ash009308</name>
</gene>
<evidence type="ECO:0000313" key="2">
    <source>
        <dbReference type="Proteomes" id="UP000236161"/>
    </source>
</evidence>
<dbReference type="InterPro" id="IPR014848">
    <property type="entry name" value="Rgp1"/>
</dbReference>
<organism evidence="1 2">
    <name type="scientific">Apostasia shenzhenica</name>
    <dbReference type="NCBI Taxonomy" id="1088818"/>
    <lineage>
        <taxon>Eukaryota</taxon>
        <taxon>Viridiplantae</taxon>
        <taxon>Streptophyta</taxon>
        <taxon>Embryophyta</taxon>
        <taxon>Tracheophyta</taxon>
        <taxon>Spermatophyta</taxon>
        <taxon>Magnoliopsida</taxon>
        <taxon>Liliopsida</taxon>
        <taxon>Asparagales</taxon>
        <taxon>Orchidaceae</taxon>
        <taxon>Apostasioideae</taxon>
        <taxon>Apostasia</taxon>
    </lineage>
</organism>
<dbReference type="AlphaFoldDB" id="A0A2I0B3P8"/>
<name>A0A2I0B3P8_9ASPA</name>
<evidence type="ECO:0008006" key="3">
    <source>
        <dbReference type="Google" id="ProtNLM"/>
    </source>
</evidence>
<evidence type="ECO:0000313" key="1">
    <source>
        <dbReference type="EMBL" id="PKA62422.1"/>
    </source>
</evidence>
<dbReference type="OrthoDB" id="1918at2759"/>
<dbReference type="Proteomes" id="UP000236161">
    <property type="component" value="Unassembled WGS sequence"/>
</dbReference>
<proteinExistence type="predicted"/>
<dbReference type="Gene3D" id="2.60.40.640">
    <property type="match status" value="1"/>
</dbReference>
<accession>A0A2I0B3P8</accession>
<keyword evidence="2" id="KW-1185">Reference proteome</keyword>
<dbReference type="InterPro" id="IPR014752">
    <property type="entry name" value="Arrestin-like_C"/>
</dbReference>
<dbReference type="EMBL" id="KZ451917">
    <property type="protein sequence ID" value="PKA62422.1"/>
    <property type="molecule type" value="Genomic_DNA"/>
</dbReference>
<protein>
    <recommendedName>
        <fullName evidence="3">RAB6A-GEF complex partner protein 2</fullName>
    </recommendedName>
</protein>
<dbReference type="Pfam" id="PF08737">
    <property type="entry name" value="Rgp1"/>
    <property type="match status" value="1"/>
</dbReference>
<sequence length="548" mass="61910">MSLKLAQSFSLFRGGGWSGDKKDDASKKPEVTPSFKLQTDKEVYRPGDFISATIEISNPRISKMDENESSNNEICPLLIDNLTFEIKGVEKLDYQWFSVQKPLPGSKQRRGETAFLDCTAQSIVSKVIVPSGCSKTYMVRVELPRILPPSYKGTSIRYFYYIRSMIYGRWLCLDNDHHDKRSVNDLIQMEARASLQIWVTQEKNNFVNGEGASLSNAFLMDVYWKEKDVDSEWVQANEFSDGLEEGYDSSRDEVSSVSSYTPARGNIDLAMRKSLSSQSISARLSSGDLQYPLSKHPTRPLYMPLPQLSVADVADNPDERLISSLKDLDFSSSHYPVQRKAWNSLASVDDVGSQNASRSIEPMSSEGFIRGRSYNIRIDDQVLLRFSPKNSDSTYYFGDMIGGTLTFFHGEGPRRCLEVSITLEISEVINQRHLHPSRRSAPTITKVQSDYHEVVADLAQTCFVFSIPSDGPMTFSTPHVSVQWSLRFEFFTTPKHVDLNRCEHPLLVEEREKGDWVLPITVYAPPLRAHVLNARNDMAISLGSLFPP</sequence>
<dbReference type="PANTHER" id="PTHR12507">
    <property type="entry name" value="REDUCED GROWTH PHENOTYPE 1 RGP1, YEAST -RELATED"/>
    <property type="match status" value="1"/>
</dbReference>
<reference evidence="1 2" key="1">
    <citation type="journal article" date="2017" name="Nature">
        <title>The Apostasia genome and the evolution of orchids.</title>
        <authorList>
            <person name="Zhang G.Q."/>
            <person name="Liu K.W."/>
            <person name="Li Z."/>
            <person name="Lohaus R."/>
            <person name="Hsiao Y.Y."/>
            <person name="Niu S.C."/>
            <person name="Wang J.Y."/>
            <person name="Lin Y.C."/>
            <person name="Xu Q."/>
            <person name="Chen L.J."/>
            <person name="Yoshida K."/>
            <person name="Fujiwara S."/>
            <person name="Wang Z.W."/>
            <person name="Zhang Y.Q."/>
            <person name="Mitsuda N."/>
            <person name="Wang M."/>
            <person name="Liu G.H."/>
            <person name="Pecoraro L."/>
            <person name="Huang H.X."/>
            <person name="Xiao X.J."/>
            <person name="Lin M."/>
            <person name="Wu X.Y."/>
            <person name="Wu W.L."/>
            <person name="Chen Y.Y."/>
            <person name="Chang S.B."/>
            <person name="Sakamoto S."/>
            <person name="Ohme-Takagi M."/>
            <person name="Yagi M."/>
            <person name="Zeng S.J."/>
            <person name="Shen C.Y."/>
            <person name="Yeh C.M."/>
            <person name="Luo Y.B."/>
            <person name="Tsai W.C."/>
            <person name="Van de Peer Y."/>
            <person name="Liu Z.J."/>
        </authorList>
    </citation>
    <scope>NUCLEOTIDE SEQUENCE [LARGE SCALE GENOMIC DNA]</scope>
    <source>
        <strain evidence="2">cv. Shenzhen</strain>
        <tissue evidence="1">Stem</tissue>
    </source>
</reference>